<dbReference type="PROSITE" id="PS50930">
    <property type="entry name" value="HTH_LYTTR"/>
    <property type="match status" value="1"/>
</dbReference>
<dbReference type="Gene3D" id="2.40.50.1020">
    <property type="entry name" value="LytTr DNA-binding domain"/>
    <property type="match status" value="1"/>
</dbReference>
<feature type="domain" description="HTH LytTR-type" evidence="2">
    <location>
        <begin position="201"/>
        <end position="267"/>
    </location>
</feature>
<dbReference type="Pfam" id="PF04397">
    <property type="entry name" value="LytTR"/>
    <property type="match status" value="1"/>
</dbReference>
<evidence type="ECO:0000313" key="3">
    <source>
        <dbReference type="EMBL" id="QHI38223.1"/>
    </source>
</evidence>
<protein>
    <recommendedName>
        <fullName evidence="2">HTH LytTR-type domain-containing protein</fullName>
    </recommendedName>
</protein>
<reference evidence="3 4" key="1">
    <citation type="journal article" date="2013" name="Int. J. Syst. Evol. Microbiol.">
        <title>Kordia antarctica sp. nov., isolated from Antarctic seawater.</title>
        <authorList>
            <person name="Baek K."/>
            <person name="Choi A."/>
            <person name="Kang I."/>
            <person name="Lee K."/>
            <person name="Cho J.C."/>
        </authorList>
    </citation>
    <scope>NUCLEOTIDE SEQUENCE [LARGE SCALE GENOMIC DNA]</scope>
    <source>
        <strain evidence="3 4">IMCC3317</strain>
    </source>
</reference>
<evidence type="ECO:0000313" key="4">
    <source>
        <dbReference type="Proteomes" id="UP000464657"/>
    </source>
</evidence>
<dbReference type="RefSeq" id="WP_160130784.1">
    <property type="nucleotide sequence ID" value="NZ_CP019288.1"/>
</dbReference>
<dbReference type="Proteomes" id="UP000464657">
    <property type="component" value="Chromosome"/>
</dbReference>
<feature type="transmembrane region" description="Helical" evidence="1">
    <location>
        <begin position="83"/>
        <end position="103"/>
    </location>
</feature>
<feature type="transmembrane region" description="Helical" evidence="1">
    <location>
        <begin position="123"/>
        <end position="141"/>
    </location>
</feature>
<sequence length="270" mass="31514">MQIKSFYIQSIPKQLLIGFFIGLWLFLFLFFVEPFDMYQLEPNERSFAALGYSIVGVLTYVIVIPMQKILYNIGHSWSLLKEILLLVSLLVISGITSFLFFKFILLPNEPNTYDFGFFFSQRVFPTVLLMLPVMIFLRWIFGDKTQMETLTAVPKEQSIVIKGENKAEVLHLKDAELVFIESANNYVKVHYLLQNELKNELFRTKISVLQKEFPFLLKTHRSFLINPIHFLEWKRESSQSILLLKPNVTEIPVSKTYKKALVAKFINPAE</sequence>
<feature type="transmembrane region" description="Helical" evidence="1">
    <location>
        <begin position="15"/>
        <end position="32"/>
    </location>
</feature>
<feature type="transmembrane region" description="Helical" evidence="1">
    <location>
        <begin position="52"/>
        <end position="71"/>
    </location>
</feature>
<keyword evidence="1" id="KW-0812">Transmembrane</keyword>
<evidence type="ECO:0000256" key="1">
    <source>
        <dbReference type="SAM" id="Phobius"/>
    </source>
</evidence>
<name>A0A7L4ZNB9_9FLAO</name>
<dbReference type="EMBL" id="CP019288">
    <property type="protein sequence ID" value="QHI38223.1"/>
    <property type="molecule type" value="Genomic_DNA"/>
</dbReference>
<proteinExistence type="predicted"/>
<dbReference type="SMART" id="SM00850">
    <property type="entry name" value="LytTR"/>
    <property type="match status" value="1"/>
</dbReference>
<dbReference type="GO" id="GO:0003677">
    <property type="term" value="F:DNA binding"/>
    <property type="evidence" value="ECO:0007669"/>
    <property type="project" value="InterPro"/>
</dbReference>
<dbReference type="OrthoDB" id="1374288at2"/>
<accession>A0A7L4ZNB9</accession>
<keyword evidence="1" id="KW-0472">Membrane</keyword>
<gene>
    <name evidence="3" type="ORF">IMCC3317_36100</name>
</gene>
<dbReference type="KEGG" id="kan:IMCC3317_36100"/>
<keyword evidence="1" id="KW-1133">Transmembrane helix</keyword>
<keyword evidence="4" id="KW-1185">Reference proteome</keyword>
<dbReference type="InterPro" id="IPR007492">
    <property type="entry name" value="LytTR_DNA-bd_dom"/>
</dbReference>
<dbReference type="AlphaFoldDB" id="A0A7L4ZNB9"/>
<organism evidence="3 4">
    <name type="scientific">Kordia antarctica</name>
    <dbReference type="NCBI Taxonomy" id="1218801"/>
    <lineage>
        <taxon>Bacteria</taxon>
        <taxon>Pseudomonadati</taxon>
        <taxon>Bacteroidota</taxon>
        <taxon>Flavobacteriia</taxon>
        <taxon>Flavobacteriales</taxon>
        <taxon>Flavobacteriaceae</taxon>
        <taxon>Kordia</taxon>
    </lineage>
</organism>
<evidence type="ECO:0000259" key="2">
    <source>
        <dbReference type="PROSITE" id="PS50930"/>
    </source>
</evidence>